<evidence type="ECO:0000256" key="5">
    <source>
        <dbReference type="ARBA" id="ARBA00022839"/>
    </source>
</evidence>
<dbReference type="GO" id="GO:0008408">
    <property type="term" value="F:3'-5' exonuclease activity"/>
    <property type="evidence" value="ECO:0007669"/>
    <property type="project" value="InterPro"/>
</dbReference>
<keyword evidence="2" id="KW-0540">Nuclease</keyword>
<feature type="region of interest" description="Disordered" evidence="10">
    <location>
        <begin position="926"/>
        <end position="953"/>
    </location>
</feature>
<dbReference type="PANTHER" id="PTHR13620">
    <property type="entry name" value="3-5 EXONUCLEASE"/>
    <property type="match status" value="1"/>
</dbReference>
<evidence type="ECO:0000313" key="13">
    <source>
        <dbReference type="Proteomes" id="UP000027073"/>
    </source>
</evidence>
<evidence type="ECO:0000256" key="8">
    <source>
        <dbReference type="ARBA" id="ARBA00040531"/>
    </source>
</evidence>
<dbReference type="OrthoDB" id="1920326at2759"/>
<dbReference type="SUPFAM" id="SSF53098">
    <property type="entry name" value="Ribonuclease H-like"/>
    <property type="match status" value="1"/>
</dbReference>
<name>A0A067NPM2_PLEO1</name>
<proteinExistence type="predicted"/>
<organism evidence="12 13">
    <name type="scientific">Pleurotus ostreatus (strain PC15)</name>
    <name type="common">Oyster mushroom</name>
    <dbReference type="NCBI Taxonomy" id="1137138"/>
    <lineage>
        <taxon>Eukaryota</taxon>
        <taxon>Fungi</taxon>
        <taxon>Dikarya</taxon>
        <taxon>Basidiomycota</taxon>
        <taxon>Agaricomycotina</taxon>
        <taxon>Agaricomycetes</taxon>
        <taxon>Agaricomycetidae</taxon>
        <taxon>Agaricales</taxon>
        <taxon>Pleurotineae</taxon>
        <taxon>Pleurotaceae</taxon>
        <taxon>Pleurotus</taxon>
    </lineage>
</organism>
<dbReference type="InterPro" id="IPR051132">
    <property type="entry name" value="3-5_Exonuclease_domain"/>
</dbReference>
<evidence type="ECO:0000256" key="6">
    <source>
        <dbReference type="ARBA" id="ARBA00022842"/>
    </source>
</evidence>
<keyword evidence="5" id="KW-0269">Exonuclease</keyword>
<feature type="compositionally biased region" description="Basic and acidic residues" evidence="10">
    <location>
        <begin position="937"/>
        <end position="953"/>
    </location>
</feature>
<evidence type="ECO:0000256" key="10">
    <source>
        <dbReference type="SAM" id="MobiDB-lite"/>
    </source>
</evidence>
<evidence type="ECO:0000256" key="4">
    <source>
        <dbReference type="ARBA" id="ARBA00022801"/>
    </source>
</evidence>
<evidence type="ECO:0000313" key="12">
    <source>
        <dbReference type="EMBL" id="KDQ29844.1"/>
    </source>
</evidence>
<dbReference type="GO" id="GO:0005634">
    <property type="term" value="C:nucleus"/>
    <property type="evidence" value="ECO:0007669"/>
    <property type="project" value="UniProtKB-SubCell"/>
</dbReference>
<feature type="region of interest" description="Disordered" evidence="10">
    <location>
        <begin position="888"/>
        <end position="907"/>
    </location>
</feature>
<dbReference type="STRING" id="1137138.A0A067NPM2"/>
<dbReference type="InterPro" id="IPR002562">
    <property type="entry name" value="3'-5'_exonuclease_dom"/>
</dbReference>
<evidence type="ECO:0000256" key="7">
    <source>
        <dbReference type="ARBA" id="ARBA00023242"/>
    </source>
</evidence>
<dbReference type="GO" id="GO:0046872">
    <property type="term" value="F:metal ion binding"/>
    <property type="evidence" value="ECO:0007669"/>
    <property type="project" value="UniProtKB-KW"/>
</dbReference>
<feature type="domain" description="3'-5' exonuclease" evidence="11">
    <location>
        <begin position="603"/>
        <end position="763"/>
    </location>
</feature>
<feature type="compositionally biased region" description="Pro residues" evidence="10">
    <location>
        <begin position="372"/>
        <end position="381"/>
    </location>
</feature>
<evidence type="ECO:0000256" key="9">
    <source>
        <dbReference type="ARBA" id="ARBA00042761"/>
    </source>
</evidence>
<keyword evidence="4" id="KW-0378">Hydrolase</keyword>
<dbReference type="Gene3D" id="3.30.420.10">
    <property type="entry name" value="Ribonuclease H-like superfamily/Ribonuclease H"/>
    <property type="match status" value="1"/>
</dbReference>
<gene>
    <name evidence="12" type="ORF">PLEOSDRAFT_1103858</name>
</gene>
<evidence type="ECO:0000256" key="1">
    <source>
        <dbReference type="ARBA" id="ARBA00004123"/>
    </source>
</evidence>
<evidence type="ECO:0000259" key="11">
    <source>
        <dbReference type="Pfam" id="PF01612"/>
    </source>
</evidence>
<dbReference type="Proteomes" id="UP000027073">
    <property type="component" value="Unassembled WGS sequence"/>
</dbReference>
<dbReference type="InterPro" id="IPR036397">
    <property type="entry name" value="RNaseH_sf"/>
</dbReference>
<dbReference type="GO" id="GO:0006139">
    <property type="term" value="P:nucleobase-containing compound metabolic process"/>
    <property type="evidence" value="ECO:0007669"/>
    <property type="project" value="InterPro"/>
</dbReference>
<keyword evidence="3" id="KW-0479">Metal-binding</keyword>
<accession>A0A067NPM2</accession>
<dbReference type="PANTHER" id="PTHR13620:SF109">
    <property type="entry name" value="3'-5' EXONUCLEASE"/>
    <property type="match status" value="1"/>
</dbReference>
<evidence type="ECO:0000256" key="3">
    <source>
        <dbReference type="ARBA" id="ARBA00022723"/>
    </source>
</evidence>
<sequence>MGHSKSTSGCLVPTRAPEHFRLEEMQLQLAALVVDKDKAARDNATLIAENMDKRGRAKRSAVLTIPDSNEARELGKKLAIMCEAWSDSTTLLKPRPDLDPDSEERYVSFETYKLGITSAIYDFIPAKYHSFLQARSDWCSLLRRKQGEGRADALKYIKRAAPQIFKDYGIPARDWTSPTTRADSTIIQSLLKFPGDKEYPEVPPLVYPDLVSNPRKVFCNPILGRILRVILFGIASLDKATVQTSTLGKMWGINELTPGSLAFAVIAAIYVLSPDSSLNETGLVSLIPYRKIYYKIKGTLVLHPDSPPIRKAFRLHAVTVFKGITHSSTVGSGTTAPAESQHGVHSLRDALRDIENSDDEPYDYDGSQNPNDPYPEPPRPPAAEYETFNLDNVIDSDIDDSDPTPAAADNGAPPIEPFIDNPQLKVASANLSATRRGGKKVARAGRGRGKGAATQGNEEPAAAPQPRRLTKHVAKVNGVQVFVALLTVTNEKGEIRVCNLVATKAHSQFELALRQMRDSLELYGHDQPSIFYTDSMADKEFLERCFPSLRTDLTPIEKYGYLPEFTIPIDVNIIVHGSKNGIDDVMRTIIDALPQDDRSGPLVVGLDSEWNVEVSTRGYVTGRGQTAILQIAFEKKVFILQIGSMLAGGSLPEILKQVLSNPRILKVGRCPSADLAYLQQCCQSSVPFSGAVDLAKLAKERLVIPNARVSLSDLGAVVLNQQIKKNLPERVGSFWEEETLTASQLQYAAVDAYASLVIYEKLSAIPVPSALSGSEVAGTPVLLFGSDRTRLLAEGTISPHATDKQYEGINITATRTVILVTKVHVPGAFILNGTSTRHQLDSFGPPPFHMVCLQSHLRQPTSFSIHRTDDTITRTPIDSTLINPKLFNIDPELPTDTTTSSSVAPDPNMASVAGIGTLLFNSLSDEVAPSTQPTEPHMQERDSESQAEGDRVLSETDISAKWPPYIRSRVIKDPFHVFNMFYISAAHGLLHDFALALRDAMFIPDKDDQARIIIWATSQKPPLLWEDLVARRPKWVWKRCKRIIPPAEELFENVSQVFQNYGPLKDAKTHLPLFNTTAWGVAKNILDLIKKGFVSDPPGIPLYYQLGMDKSGVSIRHIQSRLLDFILRHNLLVGTFNSTGTRYRGHYSIWITNQLQEMLYLVHPYLESPRMLVGWINGNLYQRTKEVSGVLPIPDGLRIKAGMGAYIHAHHHKQLHQFLASRQGTRKPILPINNDSERRLFRELMASESGGNLSTGPNWDNIVILWNSKAEESKEISYKLPEQLKVYYHGDWKKFTNIKQTKSITSDVREEVKRTIHNPQRLLAAPPAPETTRTIHSAGAGFLLVNPGPQLQHLHQPASSLEQDPEQTPMLEETLSAELTTAHLAASRAQATQLPPEPRLHARKARMCRKCAQPTCKGKGGVNYCRNPCQDCAKVNCAGRNPKHPERPCNIAWKPVAPAQQLVDEATTSVST</sequence>
<dbReference type="CDD" id="cd06141">
    <property type="entry name" value="WRN_exo"/>
    <property type="match status" value="1"/>
</dbReference>
<dbReference type="InParanoid" id="A0A067NPM2"/>
<keyword evidence="7" id="KW-0539">Nucleus</keyword>
<reference evidence="13" key="1">
    <citation type="journal article" date="2014" name="Proc. Natl. Acad. Sci. U.S.A.">
        <title>Extensive sampling of basidiomycete genomes demonstrates inadequacy of the white-rot/brown-rot paradigm for wood decay fungi.</title>
        <authorList>
            <person name="Riley R."/>
            <person name="Salamov A.A."/>
            <person name="Brown D.W."/>
            <person name="Nagy L.G."/>
            <person name="Floudas D."/>
            <person name="Held B.W."/>
            <person name="Levasseur A."/>
            <person name="Lombard V."/>
            <person name="Morin E."/>
            <person name="Otillar R."/>
            <person name="Lindquist E.A."/>
            <person name="Sun H."/>
            <person name="LaButti K.M."/>
            <person name="Schmutz J."/>
            <person name="Jabbour D."/>
            <person name="Luo H."/>
            <person name="Baker S.E."/>
            <person name="Pisabarro A.G."/>
            <person name="Walton J.D."/>
            <person name="Blanchette R.A."/>
            <person name="Henrissat B."/>
            <person name="Martin F."/>
            <person name="Cullen D."/>
            <person name="Hibbett D.S."/>
            <person name="Grigoriev I.V."/>
        </authorList>
    </citation>
    <scope>NUCLEOTIDE SEQUENCE [LARGE SCALE GENOMIC DNA]</scope>
    <source>
        <strain evidence="13">PC15</strain>
    </source>
</reference>
<dbReference type="InterPro" id="IPR012337">
    <property type="entry name" value="RNaseH-like_sf"/>
</dbReference>
<feature type="compositionally biased region" description="Basic residues" evidence="10">
    <location>
        <begin position="436"/>
        <end position="449"/>
    </location>
</feature>
<evidence type="ECO:0000256" key="2">
    <source>
        <dbReference type="ARBA" id="ARBA00022722"/>
    </source>
</evidence>
<dbReference type="HOGENOM" id="CLU_250131_0_0_1"/>
<dbReference type="EMBL" id="KL198007">
    <property type="protein sequence ID" value="KDQ29844.1"/>
    <property type="molecule type" value="Genomic_DNA"/>
</dbReference>
<feature type="region of interest" description="Disordered" evidence="10">
    <location>
        <begin position="356"/>
        <end position="467"/>
    </location>
</feature>
<protein>
    <recommendedName>
        <fullName evidence="8">3'-5' exonuclease</fullName>
    </recommendedName>
    <alternativeName>
        <fullName evidence="9">Werner Syndrome-like exonuclease</fullName>
    </alternativeName>
</protein>
<dbReference type="GO" id="GO:0003676">
    <property type="term" value="F:nucleic acid binding"/>
    <property type="evidence" value="ECO:0007669"/>
    <property type="project" value="InterPro"/>
</dbReference>
<dbReference type="Pfam" id="PF01612">
    <property type="entry name" value="DNA_pol_A_exo1"/>
    <property type="match status" value="1"/>
</dbReference>
<dbReference type="VEuPathDB" id="FungiDB:PLEOSDRAFT_1103858"/>
<comment type="subcellular location">
    <subcellularLocation>
        <location evidence="1">Nucleus</location>
    </subcellularLocation>
</comment>
<keyword evidence="6" id="KW-0460">Magnesium</keyword>